<dbReference type="VEuPathDB" id="CryptoDB:Vbra_12390"/>
<feature type="signal peptide" evidence="2">
    <location>
        <begin position="1"/>
        <end position="22"/>
    </location>
</feature>
<accession>A0A0G4EM59</accession>
<evidence type="ECO:0000256" key="1">
    <source>
        <dbReference type="SAM" id="MobiDB-lite"/>
    </source>
</evidence>
<feature type="region of interest" description="Disordered" evidence="1">
    <location>
        <begin position="203"/>
        <end position="236"/>
    </location>
</feature>
<keyword evidence="2" id="KW-0732">Signal</keyword>
<feature type="chain" id="PRO_5005187313" evidence="2">
    <location>
        <begin position="23"/>
        <end position="264"/>
    </location>
</feature>
<protein>
    <submittedName>
        <fullName evidence="3">Uncharacterized protein</fullName>
    </submittedName>
</protein>
<dbReference type="AlphaFoldDB" id="A0A0G4EM59"/>
<dbReference type="InParanoid" id="A0A0G4EM59"/>
<dbReference type="EMBL" id="CDMY01000259">
    <property type="protein sequence ID" value="CEL97943.1"/>
    <property type="molecule type" value="Genomic_DNA"/>
</dbReference>
<feature type="compositionally biased region" description="Basic and acidic residues" evidence="1">
    <location>
        <begin position="95"/>
        <end position="107"/>
    </location>
</feature>
<dbReference type="Proteomes" id="UP000041254">
    <property type="component" value="Unassembled WGS sequence"/>
</dbReference>
<organism evidence="3 4">
    <name type="scientific">Vitrella brassicaformis (strain CCMP3155)</name>
    <dbReference type="NCBI Taxonomy" id="1169540"/>
    <lineage>
        <taxon>Eukaryota</taxon>
        <taxon>Sar</taxon>
        <taxon>Alveolata</taxon>
        <taxon>Colpodellida</taxon>
        <taxon>Vitrellaceae</taxon>
        <taxon>Vitrella</taxon>
    </lineage>
</organism>
<gene>
    <name evidence="3" type="ORF">Vbra_12390</name>
</gene>
<feature type="region of interest" description="Disordered" evidence="1">
    <location>
        <begin position="76"/>
        <end position="111"/>
    </location>
</feature>
<proteinExistence type="predicted"/>
<evidence type="ECO:0000256" key="2">
    <source>
        <dbReference type="SAM" id="SignalP"/>
    </source>
</evidence>
<evidence type="ECO:0000313" key="3">
    <source>
        <dbReference type="EMBL" id="CEL97943.1"/>
    </source>
</evidence>
<reference evidence="3 4" key="1">
    <citation type="submission" date="2014-11" db="EMBL/GenBank/DDBJ databases">
        <authorList>
            <person name="Zhu J."/>
            <person name="Qi W."/>
            <person name="Song R."/>
        </authorList>
    </citation>
    <scope>NUCLEOTIDE SEQUENCE [LARGE SCALE GENOMIC DNA]</scope>
</reference>
<name>A0A0G4EM59_VITBC</name>
<evidence type="ECO:0000313" key="4">
    <source>
        <dbReference type="Proteomes" id="UP000041254"/>
    </source>
</evidence>
<sequence>MLIPALQLFALLDACLPPPTREDETPTPHRETGGLPHVAILSTRLGNGIVLAAGAHLPQPAKLFLEVFLRTLLRGDTATSTSPPPRRLGTAEPPTLERRHSQRRRSETLQPPTFALVKPAQCLTINVSSEHLHLILQLPSTPQMDSAHTTRGIARQLSSAVGCHVKFAAWVLVETRGAKACRTHCTLPEGVPAMGTAGPLIFNPISASTSTSPPTPSAHPRPHPSTHRQTGPGRGRPLCVYGAHSVSCMSFARLPEGVGVMTYE</sequence>
<keyword evidence="4" id="KW-1185">Reference proteome</keyword>